<dbReference type="Pfam" id="PF12804">
    <property type="entry name" value="NTP_transf_3"/>
    <property type="match status" value="1"/>
</dbReference>
<accession>A0AAU9CAV2</accession>
<protein>
    <recommendedName>
        <fullName evidence="2">MobA-like NTP transferase domain-containing protein</fullName>
    </recommendedName>
</protein>
<sequence length="265" mass="29381">MSVTNWHAVVLAADRERDNPVAAAAGVPCKSLVPLAGKPLLARVLAALEGCPLIEAIVLVGPTEAIWRRHPLNSVKPLHWLPPAASPSLSAWRGMETVPPQRPVLLTTSDLAFPDSAVFTEFCRRAQDSGVDLAVGLVPHRLVVRRFPGVRRTALRFADGPFCTCNLFAFLTPKGREFVHFWRRLERQRKRPWRLIRELGAVTLGRYLLGRLTTAEVARQVERKLGIRVRFVILEHPEAAVDIDTPEDLALARSWLEAGSVPGAR</sequence>
<dbReference type="KEGG" id="meiy:MIN45_P1457"/>
<organism evidence="3 4">
    <name type="scientific">Methylomarinovum tepidoasis</name>
    <dbReference type="NCBI Taxonomy" id="2840183"/>
    <lineage>
        <taxon>Bacteria</taxon>
        <taxon>Pseudomonadati</taxon>
        <taxon>Pseudomonadota</taxon>
        <taxon>Gammaproteobacteria</taxon>
        <taxon>Methylococcales</taxon>
        <taxon>Methylothermaceae</taxon>
        <taxon>Methylomarinovum</taxon>
    </lineage>
</organism>
<proteinExistence type="predicted"/>
<dbReference type="Gene3D" id="3.90.550.10">
    <property type="entry name" value="Spore Coat Polysaccharide Biosynthesis Protein SpsA, Chain A"/>
    <property type="match status" value="1"/>
</dbReference>
<evidence type="ECO:0000313" key="3">
    <source>
        <dbReference type="EMBL" id="BCX89087.1"/>
    </source>
</evidence>
<evidence type="ECO:0000313" key="4">
    <source>
        <dbReference type="Proteomes" id="UP001321450"/>
    </source>
</evidence>
<dbReference type="SUPFAM" id="SSF53448">
    <property type="entry name" value="Nucleotide-diphospho-sugar transferases"/>
    <property type="match status" value="1"/>
</dbReference>
<gene>
    <name evidence="3" type="ORF">MIN45_P1457</name>
</gene>
<dbReference type="RefSeq" id="WP_286291365.1">
    <property type="nucleotide sequence ID" value="NZ_AP024718.1"/>
</dbReference>
<feature type="domain" description="MobA-like NTP transferase" evidence="2">
    <location>
        <begin position="26"/>
        <end position="135"/>
    </location>
</feature>
<reference evidence="4" key="1">
    <citation type="journal article" date="2024" name="Int. J. Syst. Evol. Microbiol.">
        <title>Methylomarinovum tepidoasis sp. nov., a moderately thermophilic methanotroph of the family Methylothermaceae isolated from a deep-sea hydrothermal field.</title>
        <authorList>
            <person name="Hirayama H."/>
            <person name="Takaki Y."/>
            <person name="Abe M."/>
            <person name="Miyazaki M."/>
            <person name="Uematsu K."/>
            <person name="Matsui Y."/>
            <person name="Takai K."/>
        </authorList>
    </citation>
    <scope>NUCLEOTIDE SEQUENCE [LARGE SCALE GENOMIC DNA]</scope>
    <source>
        <strain evidence="4">IN45</strain>
    </source>
</reference>
<evidence type="ECO:0000259" key="2">
    <source>
        <dbReference type="Pfam" id="PF12804"/>
    </source>
</evidence>
<name>A0AAU9CAV2_9GAMM</name>
<evidence type="ECO:0000256" key="1">
    <source>
        <dbReference type="ARBA" id="ARBA00022842"/>
    </source>
</evidence>
<dbReference type="GO" id="GO:0016779">
    <property type="term" value="F:nucleotidyltransferase activity"/>
    <property type="evidence" value="ECO:0007669"/>
    <property type="project" value="UniProtKB-ARBA"/>
</dbReference>
<dbReference type="EMBL" id="AP024718">
    <property type="protein sequence ID" value="BCX89087.1"/>
    <property type="molecule type" value="Genomic_DNA"/>
</dbReference>
<dbReference type="InterPro" id="IPR029044">
    <property type="entry name" value="Nucleotide-diphossugar_trans"/>
</dbReference>
<keyword evidence="4" id="KW-1185">Reference proteome</keyword>
<dbReference type="InterPro" id="IPR025877">
    <property type="entry name" value="MobA-like_NTP_Trfase"/>
</dbReference>
<dbReference type="Proteomes" id="UP001321450">
    <property type="component" value="Chromosome"/>
</dbReference>
<keyword evidence="1" id="KW-0460">Magnesium</keyword>
<dbReference type="AlphaFoldDB" id="A0AAU9CAV2"/>